<reference evidence="1 2" key="1">
    <citation type="submission" date="2017-08" db="EMBL/GenBank/DDBJ databases">
        <title>Genomic and metabolic characterisation of spoilage-associated Pseudomonas species.</title>
        <authorList>
            <person name="Stanborough T."/>
            <person name="Fegan N."/>
            <person name="Powell S.M."/>
            <person name="Singh T."/>
            <person name="Tamplin M.L."/>
            <person name="Chandry P.S."/>
        </authorList>
    </citation>
    <scope>NUCLEOTIDE SEQUENCE [LARGE SCALE GENOMIC DNA]</scope>
    <source>
        <strain evidence="1 2">L1814</strain>
    </source>
</reference>
<gene>
    <name evidence="1" type="ORF">CJF38_01875</name>
</gene>
<organism evidence="1 2">
    <name type="scientific">Pseudomonas lundensis</name>
    <dbReference type="NCBI Taxonomy" id="86185"/>
    <lineage>
        <taxon>Bacteria</taxon>
        <taxon>Pseudomonadati</taxon>
        <taxon>Pseudomonadota</taxon>
        <taxon>Gammaproteobacteria</taxon>
        <taxon>Pseudomonadales</taxon>
        <taxon>Pseudomonadaceae</taxon>
        <taxon>Pseudomonas</taxon>
    </lineage>
</organism>
<dbReference type="Proteomes" id="UP000216897">
    <property type="component" value="Unassembled WGS sequence"/>
</dbReference>
<sequence length="116" mass="13509">MYIESGIHYRNVEILIFHVCPYGFPLANSVFQEIMFAYHSDCFVRRRVEKSKAHFIVVNGNAVSIGDIFLNPRFQLFPREKDGFERVQSHDTYFASLSIKVGRYCMFEILQGYLAG</sequence>
<comment type="caution">
    <text evidence="1">The sequence shown here is derived from an EMBL/GenBank/DDBJ whole genome shotgun (WGS) entry which is preliminary data.</text>
</comment>
<evidence type="ECO:0000313" key="1">
    <source>
        <dbReference type="EMBL" id="OZY57168.1"/>
    </source>
</evidence>
<dbReference type="EMBL" id="NQKG01000001">
    <property type="protein sequence ID" value="OZY57168.1"/>
    <property type="molecule type" value="Genomic_DNA"/>
</dbReference>
<protein>
    <submittedName>
        <fullName evidence="1">Uncharacterized protein</fullName>
    </submittedName>
</protein>
<name>A0ABX4GSM6_9PSED</name>
<accession>A0ABX4GSM6</accession>
<evidence type="ECO:0000313" key="2">
    <source>
        <dbReference type="Proteomes" id="UP000216897"/>
    </source>
</evidence>
<keyword evidence="2" id="KW-1185">Reference proteome</keyword>
<proteinExistence type="predicted"/>